<dbReference type="RefSeq" id="WP_163460802.1">
    <property type="nucleotide sequence ID" value="NZ_JAAAMG010000001.1"/>
</dbReference>
<evidence type="ECO:0000256" key="2">
    <source>
        <dbReference type="SAM" id="SignalP"/>
    </source>
</evidence>
<keyword evidence="4" id="KW-1185">Reference proteome</keyword>
<accession>A0A6N9SZL1</accession>
<gene>
    <name evidence="3" type="ORF">GTK09_02095</name>
</gene>
<dbReference type="EMBL" id="JAAAMG010000001">
    <property type="protein sequence ID" value="NDW03206.1"/>
    <property type="molecule type" value="Genomic_DNA"/>
</dbReference>
<dbReference type="AlphaFoldDB" id="A0A6N9SZL1"/>
<dbReference type="Proteomes" id="UP000469011">
    <property type="component" value="Unassembled WGS sequence"/>
</dbReference>
<evidence type="ECO:0000256" key="1">
    <source>
        <dbReference type="SAM" id="MobiDB-lite"/>
    </source>
</evidence>
<feature type="signal peptide" evidence="2">
    <location>
        <begin position="1"/>
        <end position="18"/>
    </location>
</feature>
<evidence type="ECO:0008006" key="5">
    <source>
        <dbReference type="Google" id="ProtNLM"/>
    </source>
</evidence>
<sequence length="118" mass="13124">MLKTLNALLIAAMLGAAAYTYDIKHEAELLEAEVSKVDRKIALEKETISLLEADWTLLEQPGRLQRLVDIYAEELQLKPIRPEQIVEPDELPAPRAVPLPAPIPQEGRLAYNTGTSQP</sequence>
<keyword evidence="2" id="KW-0732">Signal</keyword>
<feature type="region of interest" description="Disordered" evidence="1">
    <location>
        <begin position="93"/>
        <end position="118"/>
    </location>
</feature>
<protein>
    <recommendedName>
        <fullName evidence="5">Cell division protein FtsL</fullName>
    </recommendedName>
</protein>
<name>A0A6N9SZL1_9HYPH</name>
<evidence type="ECO:0000313" key="3">
    <source>
        <dbReference type="EMBL" id="NDW03206.1"/>
    </source>
</evidence>
<feature type="chain" id="PRO_5027105958" description="Cell division protein FtsL" evidence="2">
    <location>
        <begin position="19"/>
        <end position="118"/>
    </location>
</feature>
<organism evidence="3 4">
    <name type="scientific">Jiella pacifica</name>
    <dbReference type="NCBI Taxonomy" id="2696469"/>
    <lineage>
        <taxon>Bacteria</taxon>
        <taxon>Pseudomonadati</taxon>
        <taxon>Pseudomonadota</taxon>
        <taxon>Alphaproteobacteria</taxon>
        <taxon>Hyphomicrobiales</taxon>
        <taxon>Aurantimonadaceae</taxon>
        <taxon>Jiella</taxon>
    </lineage>
</organism>
<evidence type="ECO:0000313" key="4">
    <source>
        <dbReference type="Proteomes" id="UP000469011"/>
    </source>
</evidence>
<comment type="caution">
    <text evidence="3">The sequence shown here is derived from an EMBL/GenBank/DDBJ whole genome shotgun (WGS) entry which is preliminary data.</text>
</comment>
<proteinExistence type="predicted"/>
<reference evidence="3 4" key="1">
    <citation type="submission" date="2020-01" db="EMBL/GenBank/DDBJ databases">
        <title>Jiella pacifica sp. nov.</title>
        <authorList>
            <person name="Xue Z."/>
            <person name="Zhu S."/>
            <person name="Chen J."/>
            <person name="Yang J."/>
        </authorList>
    </citation>
    <scope>NUCLEOTIDE SEQUENCE [LARGE SCALE GENOMIC DNA]</scope>
    <source>
        <strain evidence="3 4">40Bstr34</strain>
    </source>
</reference>